<dbReference type="PANTHER" id="PTHR31388">
    <property type="entry name" value="PEROXIDASE 72-RELATED"/>
    <property type="match status" value="1"/>
</dbReference>
<evidence type="ECO:0000256" key="16">
    <source>
        <dbReference type="PIRSR" id="PIRSR600823-5"/>
    </source>
</evidence>
<feature type="disulfide bond" evidence="16">
    <location>
        <begin position="131"/>
        <end position="309"/>
    </location>
</feature>
<evidence type="ECO:0000256" key="12">
    <source>
        <dbReference type="PIRSR" id="PIRSR600823-1"/>
    </source>
</evidence>
<sequence>MASLGLQLVAFCAVVLLLALAGAAHGYPRGSGSPLSSAFYDDSCPSAYDIVRRVIEHARVSDPRIPASLIRLHFHDCFVQGCDGSLLLDEDLPAIQTEKDVPANDKSARGFEVVDDIKCALEEACPGIVSCADILALAAEISVELSGGPTWKVLLGRRDGTTTNIEAANNLPSPFDSLELLQEKFRNFNLDDTDLVALQGAHTFGKAQCQFTQANCAAGQPDDTLENLDEVTPKVFDNKYYGNLLHGRAKLASDQVMLSDPVAEATTAPIVHRFAGNQEDFFRNFAASMVKMGNIAPLTGNDGEIRKSCRRINSKGY</sequence>
<name>A0ABC8W1D9_9POAL</name>
<dbReference type="GO" id="GO:0140825">
    <property type="term" value="F:lactoperoxidase activity"/>
    <property type="evidence" value="ECO:0007669"/>
    <property type="project" value="UniProtKB-EC"/>
</dbReference>
<evidence type="ECO:0000256" key="11">
    <source>
        <dbReference type="ARBA" id="ARBA00023324"/>
    </source>
</evidence>
<evidence type="ECO:0000256" key="6">
    <source>
        <dbReference type="ARBA" id="ARBA00022837"/>
    </source>
</evidence>
<feature type="binding site" evidence="14">
    <location>
        <position position="79"/>
    </location>
    <ligand>
        <name>Ca(2+)</name>
        <dbReference type="ChEBI" id="CHEBI:29108"/>
        <label>1</label>
    </ligand>
</feature>
<evidence type="ECO:0000256" key="1">
    <source>
        <dbReference type="ARBA" id="ARBA00000189"/>
    </source>
</evidence>
<accession>A0ABC8W1D9</accession>
<feature type="disulfide bond" evidence="16">
    <location>
        <begin position="77"/>
        <end position="82"/>
    </location>
</feature>
<feature type="binding site" evidence="14">
    <location>
        <position position="85"/>
    </location>
    <ligand>
        <name>Ca(2+)</name>
        <dbReference type="ChEBI" id="CHEBI:29108"/>
        <label>1</label>
    </ligand>
</feature>
<keyword evidence="11 17" id="KW-0376">Hydrogen peroxide</keyword>
<keyword evidence="3 17" id="KW-0575">Peroxidase</keyword>
<evidence type="ECO:0000256" key="8">
    <source>
        <dbReference type="ARBA" id="ARBA00023004"/>
    </source>
</evidence>
<feature type="site" description="Transition state stabilizer" evidence="15">
    <location>
        <position position="71"/>
    </location>
</feature>
<feature type="signal peptide" evidence="17">
    <location>
        <begin position="1"/>
        <end position="26"/>
    </location>
</feature>
<dbReference type="Proteomes" id="UP001497457">
    <property type="component" value="Chromosome 11b"/>
</dbReference>
<comment type="cofactor">
    <cofactor evidence="14 17">
        <name>heme b</name>
        <dbReference type="ChEBI" id="CHEBI:60344"/>
    </cofactor>
    <text evidence="14 17">Binds 1 heme b (iron(II)-protoporphyrin IX) group per subunit.</text>
</comment>
<dbReference type="GO" id="GO:0046872">
    <property type="term" value="F:metal ion binding"/>
    <property type="evidence" value="ECO:0007669"/>
    <property type="project" value="UniProtKB-UniRule"/>
</dbReference>
<gene>
    <name evidence="19" type="ORF">URODEC1_LOCUS8961</name>
</gene>
<comment type="subcellular location">
    <subcellularLocation>
        <location evidence="2 17">Secreted</location>
    </subcellularLocation>
</comment>
<protein>
    <recommendedName>
        <fullName evidence="17">Peroxidase</fullName>
        <ecNumber evidence="17">1.11.1.7</ecNumber>
    </recommendedName>
</protein>
<dbReference type="InterPro" id="IPR002016">
    <property type="entry name" value="Haem_peroxidase"/>
</dbReference>
<evidence type="ECO:0000256" key="10">
    <source>
        <dbReference type="ARBA" id="ARBA00023180"/>
    </source>
</evidence>
<evidence type="ECO:0000256" key="3">
    <source>
        <dbReference type="ARBA" id="ARBA00022559"/>
    </source>
</evidence>
<evidence type="ECO:0000256" key="15">
    <source>
        <dbReference type="PIRSR" id="PIRSR600823-4"/>
    </source>
</evidence>
<feature type="binding site" evidence="14">
    <location>
        <position position="81"/>
    </location>
    <ligand>
        <name>Ca(2+)</name>
        <dbReference type="ChEBI" id="CHEBI:29108"/>
        <label>1</label>
    </ligand>
</feature>
<feature type="disulfide bond" evidence="16">
    <location>
        <begin position="44"/>
        <end position="125"/>
    </location>
</feature>
<evidence type="ECO:0000256" key="13">
    <source>
        <dbReference type="PIRSR" id="PIRSR600823-2"/>
    </source>
</evidence>
<comment type="cofactor">
    <cofactor evidence="14 17">
        <name>Ca(2+)</name>
        <dbReference type="ChEBI" id="CHEBI:29108"/>
    </cofactor>
    <text evidence="14 17">Binds 2 calcium ions per subunit.</text>
</comment>
<dbReference type="Gene3D" id="1.10.520.10">
    <property type="match status" value="2"/>
</dbReference>
<comment type="function">
    <text evidence="17">Removal of H(2)O(2), oxidation of toxic reductants, biosynthesis and degradation of lignin, suberization, auxin catabolism, response to environmental stresses such as wounding, pathogen attack and oxidative stress.</text>
</comment>
<evidence type="ECO:0000256" key="9">
    <source>
        <dbReference type="ARBA" id="ARBA00023157"/>
    </source>
</evidence>
<keyword evidence="20" id="KW-1185">Reference proteome</keyword>
<evidence type="ECO:0000313" key="19">
    <source>
        <dbReference type="EMBL" id="CAL4900880.1"/>
    </source>
</evidence>
<dbReference type="InterPro" id="IPR010255">
    <property type="entry name" value="Haem_peroxidase_sf"/>
</dbReference>
<evidence type="ECO:0000256" key="5">
    <source>
        <dbReference type="ARBA" id="ARBA00022723"/>
    </source>
</evidence>
<dbReference type="Pfam" id="PF00141">
    <property type="entry name" value="peroxidase"/>
    <property type="match status" value="1"/>
</dbReference>
<evidence type="ECO:0000256" key="7">
    <source>
        <dbReference type="ARBA" id="ARBA00023002"/>
    </source>
</evidence>
<evidence type="ECO:0000256" key="17">
    <source>
        <dbReference type="RuleBase" id="RU362060"/>
    </source>
</evidence>
<dbReference type="PROSITE" id="PS50873">
    <property type="entry name" value="PEROXIDASE_4"/>
    <property type="match status" value="1"/>
</dbReference>
<keyword evidence="17" id="KW-0964">Secreted</keyword>
<dbReference type="GO" id="GO:0005576">
    <property type="term" value="C:extracellular region"/>
    <property type="evidence" value="ECO:0007669"/>
    <property type="project" value="UniProtKB-SubCell"/>
</dbReference>
<dbReference type="GO" id="GO:0006979">
    <property type="term" value="P:response to oxidative stress"/>
    <property type="evidence" value="ECO:0007669"/>
    <property type="project" value="UniProtKB-UniRule"/>
</dbReference>
<proteinExistence type="inferred from homology"/>
<dbReference type="AlphaFoldDB" id="A0ABC8W1D9"/>
<dbReference type="PRINTS" id="PR00458">
    <property type="entry name" value="PEROXIDASE"/>
</dbReference>
<feature type="binding site" evidence="14">
    <location>
        <position position="203"/>
    </location>
    <ligand>
        <name>Ca(2+)</name>
        <dbReference type="ChEBI" id="CHEBI:29108"/>
        <label>2</label>
    </ligand>
</feature>
<dbReference type="EMBL" id="OZ075121">
    <property type="protein sequence ID" value="CAL4900880.1"/>
    <property type="molecule type" value="Genomic_DNA"/>
</dbReference>
<keyword evidence="9 16" id="KW-1015">Disulfide bond</keyword>
<feature type="binding site" evidence="14">
    <location>
        <position position="76"/>
    </location>
    <ligand>
        <name>Ca(2+)</name>
        <dbReference type="ChEBI" id="CHEBI:29108"/>
        <label>1</label>
    </ligand>
</feature>
<feature type="domain" description="Plant heme peroxidase family profile" evidence="18">
    <location>
        <begin position="34"/>
        <end position="313"/>
    </location>
</feature>
<keyword evidence="4 17" id="KW-0349">Heme</keyword>
<evidence type="ECO:0000256" key="2">
    <source>
        <dbReference type="ARBA" id="ARBA00004613"/>
    </source>
</evidence>
<dbReference type="GO" id="GO:0020037">
    <property type="term" value="F:heme binding"/>
    <property type="evidence" value="ECO:0007669"/>
    <property type="project" value="UniProtKB-UniRule"/>
</dbReference>
<feature type="binding site" evidence="14">
    <location>
        <position position="229"/>
    </location>
    <ligand>
        <name>Ca(2+)</name>
        <dbReference type="ChEBI" id="CHEBI:29108"/>
        <label>2</label>
    </ligand>
</feature>
<keyword evidence="8 14" id="KW-0408">Iron</keyword>
<feature type="binding site" evidence="14">
    <location>
        <position position="83"/>
    </location>
    <ligand>
        <name>Ca(2+)</name>
        <dbReference type="ChEBI" id="CHEBI:29108"/>
        <label>1</label>
    </ligand>
</feature>
<feature type="disulfide bond" evidence="16">
    <location>
        <begin position="209"/>
        <end position="216"/>
    </location>
</feature>
<organism evidence="19 20">
    <name type="scientific">Urochloa decumbens</name>
    <dbReference type="NCBI Taxonomy" id="240449"/>
    <lineage>
        <taxon>Eukaryota</taxon>
        <taxon>Viridiplantae</taxon>
        <taxon>Streptophyta</taxon>
        <taxon>Embryophyta</taxon>
        <taxon>Tracheophyta</taxon>
        <taxon>Spermatophyta</taxon>
        <taxon>Magnoliopsida</taxon>
        <taxon>Liliopsida</taxon>
        <taxon>Poales</taxon>
        <taxon>Poaceae</taxon>
        <taxon>PACMAD clade</taxon>
        <taxon>Panicoideae</taxon>
        <taxon>Panicodae</taxon>
        <taxon>Paniceae</taxon>
        <taxon>Melinidinae</taxon>
        <taxon>Urochloa</taxon>
    </lineage>
</organism>
<comment type="similarity">
    <text evidence="17">Belongs to the peroxidase family. Classical plant (class III) peroxidase subfamily.</text>
</comment>
<dbReference type="FunFam" id="1.10.520.10:FF:000009">
    <property type="entry name" value="Peroxidase"/>
    <property type="match status" value="1"/>
</dbReference>
<feature type="binding site" evidence="14">
    <location>
        <position position="98"/>
    </location>
    <ligand>
        <name>Ca(2+)</name>
        <dbReference type="ChEBI" id="CHEBI:29108"/>
        <label>1</label>
    </ligand>
</feature>
<feature type="binding site" evidence="14">
    <location>
        <position position="232"/>
    </location>
    <ligand>
        <name>Ca(2+)</name>
        <dbReference type="ChEBI" id="CHEBI:29108"/>
        <label>2</label>
    </ligand>
</feature>
<evidence type="ECO:0000256" key="4">
    <source>
        <dbReference type="ARBA" id="ARBA00022617"/>
    </source>
</evidence>
<comment type="catalytic activity">
    <reaction evidence="1 17">
        <text>2 a phenolic donor + H2O2 = 2 a phenolic radical donor + 2 H2O</text>
        <dbReference type="Rhea" id="RHEA:56136"/>
        <dbReference type="ChEBI" id="CHEBI:15377"/>
        <dbReference type="ChEBI" id="CHEBI:16240"/>
        <dbReference type="ChEBI" id="CHEBI:139520"/>
        <dbReference type="ChEBI" id="CHEBI:139521"/>
        <dbReference type="EC" id="1.11.1.7"/>
    </reaction>
</comment>
<dbReference type="PANTHER" id="PTHR31388:SF142">
    <property type="entry name" value="PEROXIDASE"/>
    <property type="match status" value="1"/>
</dbReference>
<keyword evidence="6 14" id="KW-0106">Calcium</keyword>
<feature type="binding site" evidence="13">
    <location>
        <position position="172"/>
    </location>
    <ligand>
        <name>substrate</name>
    </ligand>
</feature>
<evidence type="ECO:0000259" key="18">
    <source>
        <dbReference type="PROSITE" id="PS50873"/>
    </source>
</evidence>
<feature type="chain" id="PRO_5044529282" description="Peroxidase" evidence="17">
    <location>
        <begin position="27"/>
        <end position="317"/>
    </location>
</feature>
<dbReference type="GO" id="GO:0042744">
    <property type="term" value="P:hydrogen peroxide catabolic process"/>
    <property type="evidence" value="ECO:0007669"/>
    <property type="project" value="UniProtKB-KW"/>
</dbReference>
<feature type="binding site" evidence="14">
    <location>
        <position position="237"/>
    </location>
    <ligand>
        <name>Ca(2+)</name>
        <dbReference type="ChEBI" id="CHEBI:29108"/>
        <label>2</label>
    </ligand>
</feature>
<dbReference type="EC" id="1.11.1.7" evidence="17"/>
<feature type="binding site" description="axial binding residue" evidence="14">
    <location>
        <position position="202"/>
    </location>
    <ligand>
        <name>heme b</name>
        <dbReference type="ChEBI" id="CHEBI:60344"/>
    </ligand>
    <ligandPart>
        <name>Fe</name>
        <dbReference type="ChEBI" id="CHEBI:18248"/>
    </ligandPart>
</feature>
<keyword evidence="17" id="KW-0732">Signal</keyword>
<keyword evidence="7 17" id="KW-0560">Oxidoreductase</keyword>
<dbReference type="InterPro" id="IPR000823">
    <property type="entry name" value="Peroxidase_pln"/>
</dbReference>
<dbReference type="PRINTS" id="PR00461">
    <property type="entry name" value="PLPEROXIDASE"/>
</dbReference>
<dbReference type="Gene3D" id="1.10.420.10">
    <property type="entry name" value="Peroxidase, domain 2"/>
    <property type="match status" value="2"/>
</dbReference>
<dbReference type="CDD" id="cd00693">
    <property type="entry name" value="secretory_peroxidase"/>
    <property type="match status" value="1"/>
</dbReference>
<feature type="active site" description="Proton acceptor" evidence="12">
    <location>
        <position position="75"/>
    </location>
</feature>
<evidence type="ECO:0000256" key="14">
    <source>
        <dbReference type="PIRSR" id="PIRSR600823-3"/>
    </source>
</evidence>
<reference evidence="19" key="1">
    <citation type="submission" date="2024-10" db="EMBL/GenBank/DDBJ databases">
        <authorList>
            <person name="Ryan C."/>
        </authorList>
    </citation>
    <scope>NUCLEOTIDE SEQUENCE [LARGE SCALE GENOMIC DNA]</scope>
</reference>
<evidence type="ECO:0000313" key="20">
    <source>
        <dbReference type="Proteomes" id="UP001497457"/>
    </source>
</evidence>
<dbReference type="InterPro" id="IPR033905">
    <property type="entry name" value="Secretory_peroxidase"/>
</dbReference>
<keyword evidence="10" id="KW-0325">Glycoprotein</keyword>
<keyword evidence="5 14" id="KW-0479">Metal-binding</keyword>
<dbReference type="SUPFAM" id="SSF48113">
    <property type="entry name" value="Heme-dependent peroxidases"/>
    <property type="match status" value="1"/>
</dbReference>